<dbReference type="Pfam" id="PF13246">
    <property type="entry name" value="Cation_ATPase"/>
    <property type="match status" value="1"/>
</dbReference>
<dbReference type="GO" id="GO:1902600">
    <property type="term" value="P:proton transmembrane transport"/>
    <property type="evidence" value="ECO:0007669"/>
    <property type="project" value="TreeGrafter"/>
</dbReference>
<evidence type="ECO:0000256" key="6">
    <source>
        <dbReference type="ARBA" id="ARBA00022741"/>
    </source>
</evidence>
<dbReference type="InterPro" id="IPR006068">
    <property type="entry name" value="ATPase_P-typ_cation-transptr_C"/>
</dbReference>
<dbReference type="InterPro" id="IPR023299">
    <property type="entry name" value="ATPase_P-typ_cyto_dom_N"/>
</dbReference>
<dbReference type="PRINTS" id="PR00120">
    <property type="entry name" value="HATPASE"/>
</dbReference>
<feature type="transmembrane region" description="Helical" evidence="12">
    <location>
        <begin position="47"/>
        <end position="73"/>
    </location>
</feature>
<dbReference type="SFLD" id="SFLDS00003">
    <property type="entry name" value="Haloacid_Dehalogenase"/>
    <property type="match status" value="1"/>
</dbReference>
<protein>
    <recommendedName>
        <fullName evidence="13">Cation-transporting P-type ATPase N-terminal domain-containing protein</fullName>
    </recommendedName>
</protein>
<evidence type="ECO:0000256" key="9">
    <source>
        <dbReference type="ARBA" id="ARBA00022967"/>
    </source>
</evidence>
<feature type="transmembrane region" description="Helical" evidence="12">
    <location>
        <begin position="827"/>
        <end position="847"/>
    </location>
</feature>
<dbReference type="InterPro" id="IPR023298">
    <property type="entry name" value="ATPase_P-typ_TM_dom_sf"/>
</dbReference>
<dbReference type="NCBIfam" id="TIGR01494">
    <property type="entry name" value="ATPase_P-type"/>
    <property type="match status" value="3"/>
</dbReference>
<evidence type="ECO:0000256" key="12">
    <source>
        <dbReference type="SAM" id="Phobius"/>
    </source>
</evidence>
<dbReference type="Pfam" id="PF00689">
    <property type="entry name" value="Cation_ATPase_C"/>
    <property type="match status" value="1"/>
</dbReference>
<dbReference type="PANTHER" id="PTHR43294">
    <property type="entry name" value="SODIUM/POTASSIUM-TRANSPORTING ATPASE SUBUNIT ALPHA"/>
    <property type="match status" value="1"/>
</dbReference>
<feature type="transmembrane region" description="Helical" evidence="12">
    <location>
        <begin position="761"/>
        <end position="779"/>
    </location>
</feature>
<dbReference type="Gene3D" id="2.70.150.10">
    <property type="entry name" value="Calcium-transporting ATPase, cytoplasmic transduction domain A"/>
    <property type="match status" value="1"/>
</dbReference>
<dbReference type="GO" id="GO:0005524">
    <property type="term" value="F:ATP binding"/>
    <property type="evidence" value="ECO:0007669"/>
    <property type="project" value="UniProtKB-KW"/>
</dbReference>
<dbReference type="InterPro" id="IPR004014">
    <property type="entry name" value="ATPase_P-typ_cation-transptr_N"/>
</dbReference>
<dbReference type="GO" id="GO:0016887">
    <property type="term" value="F:ATP hydrolysis activity"/>
    <property type="evidence" value="ECO:0007669"/>
    <property type="project" value="InterPro"/>
</dbReference>
<feature type="transmembrane region" description="Helical" evidence="12">
    <location>
        <begin position="687"/>
        <end position="708"/>
    </location>
</feature>
<dbReference type="Pfam" id="PF00690">
    <property type="entry name" value="Cation_ATPase_N"/>
    <property type="match status" value="1"/>
</dbReference>
<dbReference type="InterPro" id="IPR001757">
    <property type="entry name" value="P_typ_ATPase"/>
</dbReference>
<dbReference type="InterPro" id="IPR036412">
    <property type="entry name" value="HAD-like_sf"/>
</dbReference>
<feature type="transmembrane region" description="Helical" evidence="12">
    <location>
        <begin position="244"/>
        <end position="264"/>
    </location>
</feature>
<dbReference type="InterPro" id="IPR008250">
    <property type="entry name" value="ATPase_P-typ_transduc_dom_A_sf"/>
</dbReference>
<evidence type="ECO:0000256" key="10">
    <source>
        <dbReference type="ARBA" id="ARBA00022989"/>
    </source>
</evidence>
<dbReference type="GO" id="GO:1990573">
    <property type="term" value="P:potassium ion import across plasma membrane"/>
    <property type="evidence" value="ECO:0007669"/>
    <property type="project" value="TreeGrafter"/>
</dbReference>
<keyword evidence="6" id="KW-0547">Nucleotide-binding</keyword>
<gene>
    <name evidence="14" type="ORF">A3A78_01720</name>
</gene>
<dbReference type="SUPFAM" id="SSF81660">
    <property type="entry name" value="Metal cation-transporting ATPase, ATP-binding domain N"/>
    <property type="match status" value="1"/>
</dbReference>
<dbReference type="PROSITE" id="PS00154">
    <property type="entry name" value="ATPASE_E1_E2"/>
    <property type="match status" value="1"/>
</dbReference>
<accession>A0A1F4VEX0</accession>
<evidence type="ECO:0000259" key="13">
    <source>
        <dbReference type="SMART" id="SM00831"/>
    </source>
</evidence>
<dbReference type="GO" id="GO:0005886">
    <property type="term" value="C:plasma membrane"/>
    <property type="evidence" value="ECO:0007669"/>
    <property type="project" value="UniProtKB-SubCell"/>
</dbReference>
<dbReference type="GO" id="GO:0006883">
    <property type="term" value="P:intracellular sodium ion homeostasis"/>
    <property type="evidence" value="ECO:0007669"/>
    <property type="project" value="TreeGrafter"/>
</dbReference>
<feature type="transmembrane region" description="Helical" evidence="12">
    <location>
        <begin position="79"/>
        <end position="98"/>
    </location>
</feature>
<sequence length="890" mass="97434">MYHTKTVSEVLDILQTSHENGLTEEEAQKRLSQYGLNELPEPKKESLLLMFLSEFKDILVLLLIGAAVISFFLGEKTDAIAILAIVIINAVIGFIQEYKAEKAIEALKKLSAPYSKAVRSGEAHKIESKYIVPGDIILIEAGDKVPADSRIIEAINLEVSEASLTGESLPVKKTEDKLENENLTLGDQKNILFKDTSVTYGRGVAVVYATGALTEVGKISSLLKEEKSPQTPLQLELEKVGKNLSAGAIAIIILIFLLEIFLSLESLRLAFLTSVSLAVAAIPEGLPAVITIVLAIGVTRLAKKKAIIRKLPAVETLGATTHILTDKTGTLTQNRMVVTKIYLENGNTYKIDGEGYKPEGNFYINESFKINPKESPPLMKILETGALCSNASVNFDKNKNAWEVVGDITEGALIVAAKKARIDEKALNKSRKRIFEILFSSDSKYMLTVNEIEDSDKLAVLIKGAPEIILEFCKISQDEKEKTLLKINEFTSMGLRSLGFAYKEIRKEELSEVKAGEIKDLTYLGVMSQHDPLRSEVKEAVKLARRAGITTIMVTGDHKLTAKAIAMELSIIEDESEVMTGEELEGLSEEELSDVVKKIKVYARVSPEQKLKLVKAVKLNGHIAAVTGDGVNDAPAIKAADIGISMGIEGTDVAKETSDMVLSNDNYATIVIAISEGRTIFDNLIKFITYLISCNIAEIFVVAAAAIARLPLPLLPIHLLWINIVTDGFPSLALGMEPGESDVMERNPRDTKKGILTKERWVILAVEGFIMGLSTFLLFRHAFFIYGIEVARTLAFVGLNLAELVHSLNSRSETKSLFAIGIIKNKPLFLAFTLSVLVQIPVIYTGFGDALFNAVPLSLNQAAPLLLASLVPFIAVEVIKLLKRRKVIFQ</sequence>
<dbReference type="InterPro" id="IPR050510">
    <property type="entry name" value="Cation_transp_ATPase_P-type"/>
</dbReference>
<evidence type="ECO:0000256" key="1">
    <source>
        <dbReference type="ARBA" id="ARBA00004651"/>
    </source>
</evidence>
<dbReference type="InterPro" id="IPR059000">
    <property type="entry name" value="ATPase_P-type_domA"/>
</dbReference>
<dbReference type="GO" id="GO:0036376">
    <property type="term" value="P:sodium ion export across plasma membrane"/>
    <property type="evidence" value="ECO:0007669"/>
    <property type="project" value="TreeGrafter"/>
</dbReference>
<organism evidence="14 15">
    <name type="scientific">candidate division WWE3 bacterium RIFCSPLOWO2_01_FULL_41_18</name>
    <dbReference type="NCBI Taxonomy" id="1802625"/>
    <lineage>
        <taxon>Bacteria</taxon>
        <taxon>Katanobacteria</taxon>
    </lineage>
</organism>
<evidence type="ECO:0000256" key="2">
    <source>
        <dbReference type="ARBA" id="ARBA00005675"/>
    </source>
</evidence>
<feature type="transmembrane region" description="Helical" evidence="12">
    <location>
        <begin position="862"/>
        <end position="882"/>
    </location>
</feature>
<keyword evidence="4" id="KW-0597">Phosphoprotein</keyword>
<dbReference type="EMBL" id="MEVI01000001">
    <property type="protein sequence ID" value="OGC55737.1"/>
    <property type="molecule type" value="Genomic_DNA"/>
</dbReference>
<dbReference type="SFLD" id="SFLDF00027">
    <property type="entry name" value="p-type_atpase"/>
    <property type="match status" value="1"/>
</dbReference>
<dbReference type="AlphaFoldDB" id="A0A1F4VEX0"/>
<dbReference type="FunFam" id="2.70.150.10:FF:000160">
    <property type="entry name" value="Sarcoplasmic/endoplasmic reticulum calcium ATPase 1"/>
    <property type="match status" value="1"/>
</dbReference>
<dbReference type="Pfam" id="PF00122">
    <property type="entry name" value="E1-E2_ATPase"/>
    <property type="match status" value="1"/>
</dbReference>
<keyword evidence="10 12" id="KW-1133">Transmembrane helix</keyword>
<dbReference type="Proteomes" id="UP000176504">
    <property type="component" value="Unassembled WGS sequence"/>
</dbReference>
<keyword evidence="5 12" id="KW-0812">Transmembrane</keyword>
<evidence type="ECO:0000256" key="8">
    <source>
        <dbReference type="ARBA" id="ARBA00022842"/>
    </source>
</evidence>
<dbReference type="GO" id="GO:0005391">
    <property type="term" value="F:P-type sodium:potassium-exchanging transporter activity"/>
    <property type="evidence" value="ECO:0007669"/>
    <property type="project" value="TreeGrafter"/>
</dbReference>
<dbReference type="GO" id="GO:0030007">
    <property type="term" value="P:intracellular potassium ion homeostasis"/>
    <property type="evidence" value="ECO:0007669"/>
    <property type="project" value="TreeGrafter"/>
</dbReference>
<dbReference type="SFLD" id="SFLDG00002">
    <property type="entry name" value="C1.7:_P-type_atpase_like"/>
    <property type="match status" value="1"/>
</dbReference>
<keyword evidence="3" id="KW-1003">Cell membrane</keyword>
<dbReference type="SMART" id="SM00831">
    <property type="entry name" value="Cation_ATPase_N"/>
    <property type="match status" value="1"/>
</dbReference>
<keyword evidence="8" id="KW-0460">Magnesium</keyword>
<keyword evidence="11 12" id="KW-0472">Membrane</keyword>
<dbReference type="SUPFAM" id="SSF81665">
    <property type="entry name" value="Calcium ATPase, transmembrane domain M"/>
    <property type="match status" value="1"/>
</dbReference>
<dbReference type="Gene3D" id="3.40.1110.10">
    <property type="entry name" value="Calcium-transporting ATPase, cytoplasmic domain N"/>
    <property type="match status" value="1"/>
</dbReference>
<keyword evidence="9" id="KW-1278">Translocase</keyword>
<evidence type="ECO:0000256" key="11">
    <source>
        <dbReference type="ARBA" id="ARBA00023136"/>
    </source>
</evidence>
<evidence type="ECO:0000256" key="7">
    <source>
        <dbReference type="ARBA" id="ARBA00022840"/>
    </source>
</evidence>
<evidence type="ECO:0000256" key="3">
    <source>
        <dbReference type="ARBA" id="ARBA00022475"/>
    </source>
</evidence>
<dbReference type="InterPro" id="IPR044492">
    <property type="entry name" value="P_typ_ATPase_HD_dom"/>
</dbReference>
<comment type="similarity">
    <text evidence="2">Belongs to the cation transport ATPase (P-type) (TC 3.A.3) family. Type IIA subfamily.</text>
</comment>
<feature type="domain" description="Cation-transporting P-type ATPase N-terminal" evidence="13">
    <location>
        <begin position="1"/>
        <end position="75"/>
    </location>
</feature>
<dbReference type="PRINTS" id="PR00119">
    <property type="entry name" value="CATATPASE"/>
</dbReference>
<dbReference type="Gene3D" id="1.20.1110.10">
    <property type="entry name" value="Calcium-transporting ATPase, transmembrane domain"/>
    <property type="match status" value="1"/>
</dbReference>
<evidence type="ECO:0000313" key="15">
    <source>
        <dbReference type="Proteomes" id="UP000176504"/>
    </source>
</evidence>
<dbReference type="Gene3D" id="3.40.50.1000">
    <property type="entry name" value="HAD superfamily/HAD-like"/>
    <property type="match status" value="1"/>
</dbReference>
<dbReference type="InterPro" id="IPR018303">
    <property type="entry name" value="ATPase_P-typ_P_site"/>
</dbReference>
<reference evidence="14 15" key="1">
    <citation type="journal article" date="2016" name="Nat. Commun.">
        <title>Thousands of microbial genomes shed light on interconnected biogeochemical processes in an aquifer system.</title>
        <authorList>
            <person name="Anantharaman K."/>
            <person name="Brown C.T."/>
            <person name="Hug L.A."/>
            <person name="Sharon I."/>
            <person name="Castelle C.J."/>
            <person name="Probst A.J."/>
            <person name="Thomas B.C."/>
            <person name="Singh A."/>
            <person name="Wilkins M.J."/>
            <person name="Karaoz U."/>
            <person name="Brodie E.L."/>
            <person name="Williams K.H."/>
            <person name="Hubbard S.S."/>
            <person name="Banfield J.F."/>
        </authorList>
    </citation>
    <scope>NUCLEOTIDE SEQUENCE [LARGE SCALE GENOMIC DNA]</scope>
</reference>
<dbReference type="PANTHER" id="PTHR43294:SF21">
    <property type="entry name" value="CATION TRANSPORTING ATPASE"/>
    <property type="match status" value="1"/>
</dbReference>
<comment type="subcellular location">
    <subcellularLocation>
        <location evidence="1">Cell membrane</location>
        <topology evidence="1">Multi-pass membrane protein</topology>
    </subcellularLocation>
</comment>
<evidence type="ECO:0000313" key="14">
    <source>
        <dbReference type="EMBL" id="OGC55737.1"/>
    </source>
</evidence>
<dbReference type="SUPFAM" id="SSF81653">
    <property type="entry name" value="Calcium ATPase, transduction domain A"/>
    <property type="match status" value="1"/>
</dbReference>
<feature type="transmembrane region" description="Helical" evidence="12">
    <location>
        <begin position="270"/>
        <end position="299"/>
    </location>
</feature>
<dbReference type="SUPFAM" id="SSF56784">
    <property type="entry name" value="HAD-like"/>
    <property type="match status" value="1"/>
</dbReference>
<comment type="caution">
    <text evidence="14">The sequence shown here is derived from an EMBL/GenBank/DDBJ whole genome shotgun (WGS) entry which is preliminary data.</text>
</comment>
<name>A0A1F4VEX0_UNCKA</name>
<dbReference type="InterPro" id="IPR023214">
    <property type="entry name" value="HAD_sf"/>
</dbReference>
<keyword evidence="7" id="KW-0067">ATP-binding</keyword>
<evidence type="ECO:0000256" key="4">
    <source>
        <dbReference type="ARBA" id="ARBA00022553"/>
    </source>
</evidence>
<dbReference type="FunFam" id="3.40.50.1000:FF:000193">
    <property type="entry name" value="Plasma membrane calcium-transporting ATPase 2"/>
    <property type="match status" value="1"/>
</dbReference>
<proteinExistence type="inferred from homology"/>
<evidence type="ECO:0000256" key="5">
    <source>
        <dbReference type="ARBA" id="ARBA00022692"/>
    </source>
</evidence>